<dbReference type="CDD" id="cd02140">
    <property type="entry name" value="Frm2-like"/>
    <property type="match status" value="1"/>
</dbReference>
<organism evidence="8 9">
    <name type="scientific">Phomopsis amygdali</name>
    <name type="common">Fusicoccum amygdali</name>
    <dbReference type="NCBI Taxonomy" id="1214568"/>
    <lineage>
        <taxon>Eukaryota</taxon>
        <taxon>Fungi</taxon>
        <taxon>Dikarya</taxon>
        <taxon>Ascomycota</taxon>
        <taxon>Pezizomycotina</taxon>
        <taxon>Sordariomycetes</taxon>
        <taxon>Sordariomycetidae</taxon>
        <taxon>Diaporthales</taxon>
        <taxon>Diaporthaceae</taxon>
        <taxon>Diaporthe</taxon>
    </lineage>
</organism>
<feature type="domain" description="Nitroreductase" evidence="7">
    <location>
        <begin position="73"/>
        <end position="240"/>
    </location>
</feature>
<dbReference type="SUPFAM" id="SSF55469">
    <property type="entry name" value="FMN-dependent nitroreductase-like"/>
    <property type="match status" value="1"/>
</dbReference>
<dbReference type="InterPro" id="IPR029479">
    <property type="entry name" value="Nitroreductase"/>
</dbReference>
<dbReference type="AlphaFoldDB" id="A0AAD9W0C1"/>
<evidence type="ECO:0000313" key="9">
    <source>
        <dbReference type="Proteomes" id="UP001265746"/>
    </source>
</evidence>
<evidence type="ECO:0000256" key="2">
    <source>
        <dbReference type="ARBA" id="ARBA00004496"/>
    </source>
</evidence>
<protein>
    <recommendedName>
        <fullName evidence="7">Nitroreductase domain-containing protein</fullName>
    </recommendedName>
</protein>
<evidence type="ECO:0000256" key="3">
    <source>
        <dbReference type="ARBA" id="ARBA00007118"/>
    </source>
</evidence>
<evidence type="ECO:0000256" key="5">
    <source>
        <dbReference type="ARBA" id="ARBA00023002"/>
    </source>
</evidence>
<proteinExistence type="inferred from homology"/>
<comment type="subcellular location">
    <subcellularLocation>
        <location evidence="2">Cytoplasm</location>
    </subcellularLocation>
    <subcellularLocation>
        <location evidence="1">Nucleus</location>
    </subcellularLocation>
</comment>
<dbReference type="InterPro" id="IPR033877">
    <property type="entry name" value="Frm2/Hbn1"/>
</dbReference>
<dbReference type="EMBL" id="JAUJFL010000005">
    <property type="protein sequence ID" value="KAK2602765.1"/>
    <property type="molecule type" value="Genomic_DNA"/>
</dbReference>
<keyword evidence="5" id="KW-0560">Oxidoreductase</keyword>
<comment type="caution">
    <text evidence="8">The sequence shown here is derived from an EMBL/GenBank/DDBJ whole genome shotgun (WGS) entry which is preliminary data.</text>
</comment>
<dbReference type="PANTHER" id="PTHR43035:SF1">
    <property type="entry name" value="FATTY ACID REPRESSION MUTANT PROTEIN 2-RELATED"/>
    <property type="match status" value="1"/>
</dbReference>
<evidence type="ECO:0000256" key="1">
    <source>
        <dbReference type="ARBA" id="ARBA00004123"/>
    </source>
</evidence>
<evidence type="ECO:0000259" key="7">
    <source>
        <dbReference type="Pfam" id="PF00881"/>
    </source>
</evidence>
<dbReference type="GO" id="GO:0016491">
    <property type="term" value="F:oxidoreductase activity"/>
    <property type="evidence" value="ECO:0007669"/>
    <property type="project" value="UniProtKB-KW"/>
</dbReference>
<dbReference type="Proteomes" id="UP001265746">
    <property type="component" value="Unassembled WGS sequence"/>
</dbReference>
<keyword evidence="4" id="KW-0963">Cytoplasm</keyword>
<evidence type="ECO:0000313" key="8">
    <source>
        <dbReference type="EMBL" id="KAK2602765.1"/>
    </source>
</evidence>
<keyword evidence="6" id="KW-0539">Nucleus</keyword>
<dbReference type="GO" id="GO:0005634">
    <property type="term" value="C:nucleus"/>
    <property type="evidence" value="ECO:0007669"/>
    <property type="project" value="UniProtKB-SubCell"/>
</dbReference>
<keyword evidence="9" id="KW-1185">Reference proteome</keyword>
<comment type="similarity">
    <text evidence="3">Belongs to the nitroreductase family.</text>
</comment>
<sequence>MNRAKFLTRATSAPLKTISLSSTTLTTTTLASSRLAAAAATTSLATHRTTPPTRLFSTSTPVKMASQLIELAKNRRTYYPLSKDLSIQPDKIQEIVKTLLQEVPSSFNSQSNRVVVLFGAEHEKLWDIATEVLKPIVPAEQWEGTAGKMAMFKGAAGSVLFFEDQDVVNGMQEKFALYADRFPTWAGHSDAMLQFAVWTALEAEGLGANLQHYNPLIDNRVAAEWKVPASWKLQAQLVFGGKTGAAGEKTYAPIETKFKAFGA</sequence>
<name>A0AAD9W0C1_PHOAM</name>
<dbReference type="Pfam" id="PF00881">
    <property type="entry name" value="Nitroreductase"/>
    <property type="match status" value="1"/>
</dbReference>
<dbReference type="GO" id="GO:0005737">
    <property type="term" value="C:cytoplasm"/>
    <property type="evidence" value="ECO:0007669"/>
    <property type="project" value="UniProtKB-SubCell"/>
</dbReference>
<gene>
    <name evidence="8" type="ORF">N8I77_009272</name>
</gene>
<dbReference type="GO" id="GO:0034599">
    <property type="term" value="P:cellular response to oxidative stress"/>
    <property type="evidence" value="ECO:0007669"/>
    <property type="project" value="InterPro"/>
</dbReference>
<evidence type="ECO:0000256" key="6">
    <source>
        <dbReference type="ARBA" id="ARBA00023242"/>
    </source>
</evidence>
<accession>A0AAD9W0C1</accession>
<reference evidence="8" key="1">
    <citation type="submission" date="2023-06" db="EMBL/GenBank/DDBJ databases">
        <authorList>
            <person name="Noh H."/>
        </authorList>
    </citation>
    <scope>NUCLEOTIDE SEQUENCE</scope>
    <source>
        <strain evidence="8">DUCC20226</strain>
    </source>
</reference>
<dbReference type="InterPro" id="IPR000415">
    <property type="entry name" value="Nitroreductase-like"/>
</dbReference>
<dbReference type="FunFam" id="3.40.109.10:FF:000001">
    <property type="entry name" value="Nitroreductase family"/>
    <property type="match status" value="1"/>
</dbReference>
<dbReference type="PANTHER" id="PTHR43035">
    <property type="entry name" value="FATTY ACID REPRESSION MUTANT PROTEIN 2-RELATED"/>
    <property type="match status" value="1"/>
</dbReference>
<dbReference type="Gene3D" id="3.40.109.10">
    <property type="entry name" value="NADH Oxidase"/>
    <property type="match status" value="1"/>
</dbReference>
<evidence type="ECO:0000256" key="4">
    <source>
        <dbReference type="ARBA" id="ARBA00022490"/>
    </source>
</evidence>